<dbReference type="EMBL" id="DSRU01000410">
    <property type="protein sequence ID" value="HFN01467.1"/>
    <property type="molecule type" value="Genomic_DNA"/>
</dbReference>
<comment type="caution">
    <text evidence="1">The sequence shown here is derived from an EMBL/GenBank/DDBJ whole genome shotgun (WGS) entry which is preliminary data.</text>
</comment>
<gene>
    <name evidence="1" type="ORF">ENR64_27715</name>
</gene>
<dbReference type="Pfam" id="PF14516">
    <property type="entry name" value="AAA_35"/>
    <property type="match status" value="1"/>
</dbReference>
<evidence type="ECO:0000313" key="1">
    <source>
        <dbReference type="EMBL" id="HFN01467.1"/>
    </source>
</evidence>
<proteinExistence type="predicted"/>
<protein>
    <recommendedName>
        <fullName evidence="2">Serine/threonine protein kinase</fullName>
    </recommendedName>
</protein>
<dbReference type="AlphaFoldDB" id="A0A7C3KIB1"/>
<dbReference type="Gene3D" id="3.40.50.300">
    <property type="entry name" value="P-loop containing nucleotide triphosphate hydrolases"/>
    <property type="match status" value="1"/>
</dbReference>
<dbReference type="InterPro" id="IPR027417">
    <property type="entry name" value="P-loop_NTPase"/>
</dbReference>
<dbReference type="SUPFAM" id="SSF52540">
    <property type="entry name" value="P-loop containing nucleoside triphosphate hydrolases"/>
    <property type="match status" value="1"/>
</dbReference>
<sequence length="448" mass="50813">MVVSTFVSQQSQRRKRGVILSSQGWQKLQAAEQLAAMQDNASKPYTLDQLSDRTGLSVNTLTKVRRRQKPVDQPTLDSYFEAFGLSLTADDYIGQDSSPTTTVLNRIQKVPLQGQLVIDSPFYIYRPPAEQICHEEVMHPGALIRVKAPCQYGKTSLMARILTQARERECRTAVVSLQFADREIFSSISRFLQWFCAVTTQALQMPITLDQHWSELFGNNYNASRYFETYLLPTEKTPLVLAIDDADLIFAYPEIASDFFGMLRGWYERAKHGVASSDVWQQLRLVIVHSNEVYLPLNLNQSPFNVGLQVELPGFTQSQVQELVQRYGLHSSDMYADYLIDFLAGNPYLTQLALFALSQCHITLEQLESQAIAPNGIFSSHLRRLLGNLHDFPELLDAMQQVIKSPNGANLSPIEGFKLQGMGLIRFQEHQAIASCRLYQDYFSHTLK</sequence>
<reference evidence="1" key="1">
    <citation type="journal article" date="2020" name="mSystems">
        <title>Genome- and Community-Level Interaction Insights into Carbon Utilization and Element Cycling Functions of Hydrothermarchaeota in Hydrothermal Sediment.</title>
        <authorList>
            <person name="Zhou Z."/>
            <person name="Liu Y."/>
            <person name="Xu W."/>
            <person name="Pan J."/>
            <person name="Luo Z.H."/>
            <person name="Li M."/>
        </authorList>
    </citation>
    <scope>NUCLEOTIDE SEQUENCE [LARGE SCALE GENOMIC DNA]</scope>
    <source>
        <strain evidence="1">SpSt-418</strain>
    </source>
</reference>
<evidence type="ECO:0008006" key="2">
    <source>
        <dbReference type="Google" id="ProtNLM"/>
    </source>
</evidence>
<name>A0A7C3KIB1_9CYAN</name>
<accession>A0A7C3KIB1</accession>
<organism evidence="1">
    <name type="scientific">Oscillatoriales cyanobacterium SpSt-418</name>
    <dbReference type="NCBI Taxonomy" id="2282169"/>
    <lineage>
        <taxon>Bacteria</taxon>
        <taxon>Bacillati</taxon>
        <taxon>Cyanobacteriota</taxon>
        <taxon>Cyanophyceae</taxon>
        <taxon>Oscillatoriophycideae</taxon>
        <taxon>Oscillatoriales</taxon>
    </lineage>
</organism>